<sequence length="139" mass="15787">MERKPNGEEEERGQSSRVTINGNIDEKEDDDDDEGLLSVLKKEIACHSLYGHLVESHLECLKMCLGHNMANIGNAIDPTTFVNNPNLLRANQSELDQFMEAYCVALNKVKEVIEEPQQESMAFINDMYSQLEELLMENP</sequence>
<evidence type="ECO:0000313" key="4">
    <source>
        <dbReference type="Proteomes" id="UP001318860"/>
    </source>
</evidence>
<dbReference type="InterPro" id="IPR005541">
    <property type="entry name" value="KNOX2"/>
</dbReference>
<comment type="caution">
    <text evidence="3">The sequence shown here is derived from an EMBL/GenBank/DDBJ whole genome shotgun (WGS) entry which is preliminary data.</text>
</comment>
<name>A0ABR0X5N8_REHGL</name>
<keyword evidence="4" id="KW-1185">Reference proteome</keyword>
<dbReference type="EMBL" id="JABTTQ020000006">
    <property type="protein sequence ID" value="KAK6153897.1"/>
    <property type="molecule type" value="Genomic_DNA"/>
</dbReference>
<evidence type="ECO:0000259" key="2">
    <source>
        <dbReference type="SMART" id="SM01256"/>
    </source>
</evidence>
<organism evidence="3 4">
    <name type="scientific">Rehmannia glutinosa</name>
    <name type="common">Chinese foxglove</name>
    <dbReference type="NCBI Taxonomy" id="99300"/>
    <lineage>
        <taxon>Eukaryota</taxon>
        <taxon>Viridiplantae</taxon>
        <taxon>Streptophyta</taxon>
        <taxon>Embryophyta</taxon>
        <taxon>Tracheophyta</taxon>
        <taxon>Spermatophyta</taxon>
        <taxon>Magnoliopsida</taxon>
        <taxon>eudicotyledons</taxon>
        <taxon>Gunneridae</taxon>
        <taxon>Pentapetalae</taxon>
        <taxon>asterids</taxon>
        <taxon>lamiids</taxon>
        <taxon>Lamiales</taxon>
        <taxon>Orobanchaceae</taxon>
        <taxon>Rehmannieae</taxon>
        <taxon>Rehmannia</taxon>
    </lineage>
</organism>
<proteinExistence type="predicted"/>
<gene>
    <name evidence="3" type="ORF">DH2020_013536</name>
</gene>
<dbReference type="PANTHER" id="PTHR48268:SF2">
    <property type="entry name" value="PROTEIN KNATM"/>
    <property type="match status" value="1"/>
</dbReference>
<protein>
    <recommendedName>
        <fullName evidence="2">KNOX2 domain-containing protein</fullName>
    </recommendedName>
</protein>
<feature type="domain" description="KNOX2" evidence="2">
    <location>
        <begin position="85"/>
        <end position="136"/>
    </location>
</feature>
<dbReference type="Proteomes" id="UP001318860">
    <property type="component" value="Unassembled WGS sequence"/>
</dbReference>
<accession>A0ABR0X5N8</accession>
<dbReference type="InterPro" id="IPR053363">
    <property type="entry name" value="Leaf_patterning_domain"/>
</dbReference>
<dbReference type="Pfam" id="PF03791">
    <property type="entry name" value="KNOX2"/>
    <property type="match status" value="1"/>
</dbReference>
<reference evidence="3 4" key="1">
    <citation type="journal article" date="2021" name="Comput. Struct. Biotechnol. J.">
        <title>De novo genome assembly of the potent medicinal plant Rehmannia glutinosa using nanopore technology.</title>
        <authorList>
            <person name="Ma L."/>
            <person name="Dong C."/>
            <person name="Song C."/>
            <person name="Wang X."/>
            <person name="Zheng X."/>
            <person name="Niu Y."/>
            <person name="Chen S."/>
            <person name="Feng W."/>
        </authorList>
    </citation>
    <scope>NUCLEOTIDE SEQUENCE [LARGE SCALE GENOMIC DNA]</scope>
    <source>
        <strain evidence="3">DH-2019</strain>
    </source>
</reference>
<dbReference type="SMART" id="SM01256">
    <property type="entry name" value="KNOX2"/>
    <property type="match status" value="1"/>
</dbReference>
<evidence type="ECO:0000256" key="1">
    <source>
        <dbReference type="SAM" id="MobiDB-lite"/>
    </source>
</evidence>
<feature type="region of interest" description="Disordered" evidence="1">
    <location>
        <begin position="1"/>
        <end position="33"/>
    </location>
</feature>
<evidence type="ECO:0000313" key="3">
    <source>
        <dbReference type="EMBL" id="KAK6153897.1"/>
    </source>
</evidence>
<dbReference type="PANTHER" id="PTHR48268">
    <property type="entry name" value="HOMEOBOX PROTEIN KNOTTED-1-LIKE 6 ISOFORM X1"/>
    <property type="match status" value="1"/>
</dbReference>